<protein>
    <submittedName>
        <fullName evidence="2">Uncharacterized protein</fullName>
    </submittedName>
</protein>
<reference evidence="2 3" key="1">
    <citation type="submission" date="2021-02" db="EMBL/GenBank/DDBJ databases">
        <title>De Novo genome assembly of isolated myxobacteria.</title>
        <authorList>
            <person name="Stevens D.C."/>
        </authorList>
    </citation>
    <scope>NUCLEOTIDE SEQUENCE [LARGE SCALE GENOMIC DNA]</scope>
    <source>
        <strain evidence="3">SCPEA02</strain>
    </source>
</reference>
<accession>A0ABX7P4Y1</accession>
<feature type="region of interest" description="Disordered" evidence="1">
    <location>
        <begin position="198"/>
        <end position="220"/>
    </location>
</feature>
<keyword evidence="3" id="KW-1185">Reference proteome</keyword>
<sequence>MPDEGARTYVEESTYADVCARHLADGTDVEPDMARQFVQLLRHFYCGHPLILERLASGRRIPREIQYSARMMSAFPGSSVTLRILTSTVVPDSALPLDGYRRVVRGREGLPSDAILERVTLGASPDPNEVQARRQQEAKESVDAGRMLESVLAFFELRLEADVTMPGLGEAVRDIPDEDADRRASRVLLTARARAGAALPRRERPAEPSGAPLLFSCHTH</sequence>
<dbReference type="Proteomes" id="UP000662747">
    <property type="component" value="Chromosome"/>
</dbReference>
<name>A0ABX7P4Y1_9BACT</name>
<proteinExistence type="predicted"/>
<evidence type="ECO:0000313" key="3">
    <source>
        <dbReference type="Proteomes" id="UP000662747"/>
    </source>
</evidence>
<dbReference type="RefSeq" id="WP_206727057.1">
    <property type="nucleotide sequence ID" value="NZ_CP071090.1"/>
</dbReference>
<evidence type="ECO:0000313" key="2">
    <source>
        <dbReference type="EMBL" id="QSQ25502.1"/>
    </source>
</evidence>
<dbReference type="EMBL" id="CP071090">
    <property type="protein sequence ID" value="QSQ25502.1"/>
    <property type="molecule type" value="Genomic_DNA"/>
</dbReference>
<organism evidence="2 3">
    <name type="scientific">Pyxidicoccus parkwayensis</name>
    <dbReference type="NCBI Taxonomy" id="2813578"/>
    <lineage>
        <taxon>Bacteria</taxon>
        <taxon>Pseudomonadati</taxon>
        <taxon>Myxococcota</taxon>
        <taxon>Myxococcia</taxon>
        <taxon>Myxococcales</taxon>
        <taxon>Cystobacterineae</taxon>
        <taxon>Myxococcaceae</taxon>
        <taxon>Pyxidicoccus</taxon>
    </lineage>
</organism>
<gene>
    <name evidence="2" type="ORF">JY651_11455</name>
</gene>
<evidence type="ECO:0000256" key="1">
    <source>
        <dbReference type="SAM" id="MobiDB-lite"/>
    </source>
</evidence>